<evidence type="ECO:0000313" key="2">
    <source>
        <dbReference type="EMBL" id="PYE55265.1"/>
    </source>
</evidence>
<keyword evidence="2" id="KW-0489">Methyltransferase</keyword>
<accession>A0A318S975</accession>
<name>A0A318S975_9DEIO</name>
<evidence type="ECO:0000259" key="1">
    <source>
        <dbReference type="Pfam" id="PF01170"/>
    </source>
</evidence>
<protein>
    <submittedName>
        <fullName evidence="2">23S rRNA G2445 N2-methylase RlmL</fullName>
    </submittedName>
</protein>
<dbReference type="GO" id="GO:0030488">
    <property type="term" value="P:tRNA methylation"/>
    <property type="evidence" value="ECO:0007669"/>
    <property type="project" value="TreeGrafter"/>
</dbReference>
<dbReference type="CDD" id="cd02440">
    <property type="entry name" value="AdoMet_MTases"/>
    <property type="match status" value="1"/>
</dbReference>
<comment type="caution">
    <text evidence="2">The sequence shown here is derived from an EMBL/GenBank/DDBJ whole genome shotgun (WGS) entry which is preliminary data.</text>
</comment>
<dbReference type="Pfam" id="PF01170">
    <property type="entry name" value="UPF0020"/>
    <property type="match status" value="1"/>
</dbReference>
<evidence type="ECO:0000313" key="3">
    <source>
        <dbReference type="Proteomes" id="UP000248326"/>
    </source>
</evidence>
<feature type="domain" description="Ribosomal RNA large subunit methyltransferase K/L-like methyltransferase" evidence="1">
    <location>
        <begin position="152"/>
        <end position="322"/>
    </location>
</feature>
<proteinExistence type="predicted"/>
<gene>
    <name evidence="2" type="ORF">DES52_10396</name>
</gene>
<dbReference type="InterPro" id="IPR000241">
    <property type="entry name" value="RlmKL-like_Mtase"/>
</dbReference>
<dbReference type="SUPFAM" id="SSF53335">
    <property type="entry name" value="S-adenosyl-L-methionine-dependent methyltransferases"/>
    <property type="match status" value="1"/>
</dbReference>
<dbReference type="OrthoDB" id="1637728at2"/>
<keyword evidence="2" id="KW-0808">Transferase</keyword>
<dbReference type="EMBL" id="QJSX01000003">
    <property type="protein sequence ID" value="PYE55265.1"/>
    <property type="molecule type" value="Genomic_DNA"/>
</dbReference>
<dbReference type="PANTHER" id="PTHR14911">
    <property type="entry name" value="THUMP DOMAIN-CONTAINING"/>
    <property type="match status" value="1"/>
</dbReference>
<dbReference type="GO" id="GO:0016423">
    <property type="term" value="F:tRNA (guanine) methyltransferase activity"/>
    <property type="evidence" value="ECO:0007669"/>
    <property type="project" value="TreeGrafter"/>
</dbReference>
<organism evidence="2 3">
    <name type="scientific">Deinococcus yavapaiensis KR-236</name>
    <dbReference type="NCBI Taxonomy" id="694435"/>
    <lineage>
        <taxon>Bacteria</taxon>
        <taxon>Thermotogati</taxon>
        <taxon>Deinococcota</taxon>
        <taxon>Deinococci</taxon>
        <taxon>Deinococcales</taxon>
        <taxon>Deinococcaceae</taxon>
        <taxon>Deinococcus</taxon>
    </lineage>
</organism>
<dbReference type="PANTHER" id="PTHR14911:SF13">
    <property type="entry name" value="TRNA (GUANINE(6)-N2)-METHYLTRANSFERASE THUMP3"/>
    <property type="match status" value="1"/>
</dbReference>
<keyword evidence="3" id="KW-1185">Reference proteome</keyword>
<sequence length="330" mass="36497">MKPRLYEIEVLGGLEEFALQELQGVKGVKGLDGPRFLYAGDTRTLKRLKSVVAVYVVESFFVPRPKALLGHQHLLHLVAFVRDVTSQDSFSSFRFSAAGRDSAVFERLALELESATGLKHLPEEGELLLRVVPGDEGWDVLARITPKPLSARAWRVCNMSGGLNATVAHAMLRFGGIRENDRVFNPMCGSGTLLIERSLIGPVETLVGVDKDPDALTCARENVAASKRGGIELHQVDITTADMPTRAFDLIVADLPWGDAIGSHDDNAILYPAFLKAMGRAVSKRGRMVVLTHEVRLFQEVLEEDGRWKLLSEVKVYHGGHYPRMYLLGR</sequence>
<dbReference type="Gene3D" id="3.40.50.150">
    <property type="entry name" value="Vaccinia Virus protein VP39"/>
    <property type="match status" value="1"/>
</dbReference>
<dbReference type="RefSeq" id="WP_110885625.1">
    <property type="nucleotide sequence ID" value="NZ_QJSX01000003.1"/>
</dbReference>
<reference evidence="2 3" key="1">
    <citation type="submission" date="2018-06" db="EMBL/GenBank/DDBJ databases">
        <title>Genomic Encyclopedia of Type Strains, Phase IV (KMG-IV): sequencing the most valuable type-strain genomes for metagenomic binning, comparative biology and taxonomic classification.</title>
        <authorList>
            <person name="Goeker M."/>
        </authorList>
    </citation>
    <scope>NUCLEOTIDE SEQUENCE [LARGE SCALE GENOMIC DNA]</scope>
    <source>
        <strain evidence="2 3">DSM 18048</strain>
    </source>
</reference>
<dbReference type="AlphaFoldDB" id="A0A318S975"/>
<dbReference type="InterPro" id="IPR029063">
    <property type="entry name" value="SAM-dependent_MTases_sf"/>
</dbReference>
<dbReference type="Proteomes" id="UP000248326">
    <property type="component" value="Unassembled WGS sequence"/>
</dbReference>